<dbReference type="OrthoDB" id="5735516at2"/>
<organism evidence="2 3">
    <name type="scientific">Solitalea koreensis</name>
    <dbReference type="NCBI Taxonomy" id="543615"/>
    <lineage>
        <taxon>Bacteria</taxon>
        <taxon>Pseudomonadati</taxon>
        <taxon>Bacteroidota</taxon>
        <taxon>Sphingobacteriia</taxon>
        <taxon>Sphingobacteriales</taxon>
        <taxon>Sphingobacteriaceae</taxon>
        <taxon>Solitalea</taxon>
    </lineage>
</organism>
<dbReference type="InterPro" id="IPR046525">
    <property type="entry name" value="DUF6702"/>
</dbReference>
<feature type="chain" id="PRO_5022133404" description="DUF3887 domain-containing protein" evidence="1">
    <location>
        <begin position="20"/>
        <end position="160"/>
    </location>
</feature>
<dbReference type="AlphaFoldDB" id="A0A521D264"/>
<sequence length="160" mass="18366">MKKLLIISLLLILALPASPHKYYTSITQLEYNSKNHTAEFIVNVFWDDLEKTLSKRFNKQLHIDNKDFETYLKQYLPTVIQLKAKNQVKPINFIGTETKGMTMSVYFEIALPEGLNNAELKQNLLIDDFEGQTNIVNIIVGSTRKTLIFKAGSTLQKIML</sequence>
<evidence type="ECO:0000313" key="3">
    <source>
        <dbReference type="Proteomes" id="UP000315971"/>
    </source>
</evidence>
<evidence type="ECO:0000256" key="1">
    <source>
        <dbReference type="SAM" id="SignalP"/>
    </source>
</evidence>
<dbReference type="Proteomes" id="UP000315971">
    <property type="component" value="Unassembled WGS sequence"/>
</dbReference>
<reference evidence="2 3" key="1">
    <citation type="submission" date="2017-05" db="EMBL/GenBank/DDBJ databases">
        <authorList>
            <person name="Varghese N."/>
            <person name="Submissions S."/>
        </authorList>
    </citation>
    <scope>NUCLEOTIDE SEQUENCE [LARGE SCALE GENOMIC DNA]</scope>
    <source>
        <strain evidence="2 3">DSM 21342</strain>
    </source>
</reference>
<dbReference type="EMBL" id="FXSZ01000005">
    <property type="protein sequence ID" value="SMO65778.1"/>
    <property type="molecule type" value="Genomic_DNA"/>
</dbReference>
<dbReference type="Pfam" id="PF20420">
    <property type="entry name" value="DUF6702"/>
    <property type="match status" value="1"/>
</dbReference>
<keyword evidence="1" id="KW-0732">Signal</keyword>
<protein>
    <recommendedName>
        <fullName evidence="4">DUF3887 domain-containing protein</fullName>
    </recommendedName>
</protein>
<gene>
    <name evidence="2" type="ORF">SAMN06265350_105170</name>
</gene>
<accession>A0A521D264</accession>
<dbReference type="RefSeq" id="WP_142603762.1">
    <property type="nucleotide sequence ID" value="NZ_FXSZ01000005.1"/>
</dbReference>
<keyword evidence="3" id="KW-1185">Reference proteome</keyword>
<name>A0A521D264_9SPHI</name>
<evidence type="ECO:0008006" key="4">
    <source>
        <dbReference type="Google" id="ProtNLM"/>
    </source>
</evidence>
<evidence type="ECO:0000313" key="2">
    <source>
        <dbReference type="EMBL" id="SMO65778.1"/>
    </source>
</evidence>
<feature type="signal peptide" evidence="1">
    <location>
        <begin position="1"/>
        <end position="19"/>
    </location>
</feature>
<proteinExistence type="predicted"/>